<evidence type="ECO:0000313" key="2">
    <source>
        <dbReference type="EMBL" id="CAI9954653.1"/>
    </source>
</evidence>
<dbReference type="Pfam" id="PF08553">
    <property type="entry name" value="VID27"/>
    <property type="match status" value="1"/>
</dbReference>
<reference evidence="3 4" key="2">
    <citation type="submission" date="2024-07" db="EMBL/GenBank/DDBJ databases">
        <authorList>
            <person name="Akdeniz Z."/>
        </authorList>
    </citation>
    <scope>NUCLEOTIDE SEQUENCE [LARGE SCALE GENOMIC DNA]</scope>
</reference>
<keyword evidence="4" id="KW-1185">Reference proteome</keyword>
<evidence type="ECO:0000259" key="1">
    <source>
        <dbReference type="Pfam" id="PF08553"/>
    </source>
</evidence>
<dbReference type="AlphaFoldDB" id="A0AA86QAZ6"/>
<comment type="caution">
    <text evidence="2">The sequence shown here is derived from an EMBL/GenBank/DDBJ whole genome shotgun (WGS) entry which is preliminary data.</text>
</comment>
<protein>
    <recommendedName>
        <fullName evidence="1">Vacuolar import/degradation Vid27 C-terminal domain-containing protein</fullName>
    </recommendedName>
</protein>
<dbReference type="InterPro" id="IPR036322">
    <property type="entry name" value="WD40_repeat_dom_sf"/>
</dbReference>
<dbReference type="SUPFAM" id="SSF50978">
    <property type="entry name" value="WD40 repeat-like"/>
    <property type="match status" value="1"/>
</dbReference>
<gene>
    <name evidence="3" type="ORF">HINF_LOCUS29405</name>
    <name evidence="2" type="ORF">HINF_LOCUS42298</name>
</gene>
<dbReference type="EMBL" id="CATOUU010000849">
    <property type="protein sequence ID" value="CAI9954653.1"/>
    <property type="molecule type" value="Genomic_DNA"/>
</dbReference>
<name>A0AA86QAZ6_9EUKA</name>
<dbReference type="EMBL" id="CAXDID020000094">
    <property type="protein sequence ID" value="CAL6023992.1"/>
    <property type="molecule type" value="Genomic_DNA"/>
</dbReference>
<dbReference type="InterPro" id="IPR013863">
    <property type="entry name" value="VID27_C"/>
</dbReference>
<sequence length="597" mass="67083">MNTQFNSYIIGSLRQHINNQWVTIEQRAQMMFYLDQVHPLLQLIDQKGEVLYLSLKDLVSTAANSDAYAVVINHQGVFFGAEIHTVYSGGHPLPDLHQIKIKNEIIKRCEFHLNDMKNPFKLNVSSPFKPKQMDFENQFDCEFSVQIDETFKRFCGYASVAISGITESQMKIGQKRNFIVLDSEFSGVITQEVKPGLAFSTLDCERQLDVLLEDTEPSVTLQIKFAQEDQYRHFLKLLNETQMVAQINDQEIIYAPKNKIYQTEEYEQLEAEHGPKFAKKPNFIEVGKNRAIGSVDEIVYMFSDSKKQVELILKDAQKVTFAGRAKLDGDQTNLLAKKGEETVVLFDSVKEMASGELLHHVNKSNIKSEIADFSAGYQALNLVNSGLSSGNGLVGISHNSLFVIDRRIEPKQATVDESTLKQSKNYNLLLVTKQGHAAVAGDGGQISLFSKIGSRAINVLPGCGYTVTAMSIDDNDQFLIATTEQQIVIYPLYGKDGTFAFKNTIKVTERDDARILQIQPTLRAQLKIKKIQLKPAFIAKNRLISGLQNYLLVWDFKKALLNDFSSIRKIKLDAGIIGGGVQEKMVVGTENGWDFVQ</sequence>
<dbReference type="GO" id="GO:0005737">
    <property type="term" value="C:cytoplasm"/>
    <property type="evidence" value="ECO:0007669"/>
    <property type="project" value="TreeGrafter"/>
</dbReference>
<proteinExistence type="predicted"/>
<evidence type="ECO:0000313" key="4">
    <source>
        <dbReference type="Proteomes" id="UP001642409"/>
    </source>
</evidence>
<dbReference type="InterPro" id="IPR040458">
    <property type="entry name" value="Vid27"/>
</dbReference>
<dbReference type="Proteomes" id="UP001642409">
    <property type="component" value="Unassembled WGS sequence"/>
</dbReference>
<feature type="domain" description="Vacuolar import/degradation Vid27 C-terminal" evidence="1">
    <location>
        <begin position="389"/>
        <end position="562"/>
    </location>
</feature>
<dbReference type="PANTHER" id="PTHR31913">
    <property type="entry name" value="VACUOLAR IMPORT AND DEGRADATION PROTEIN 27"/>
    <property type="match status" value="1"/>
</dbReference>
<evidence type="ECO:0000313" key="3">
    <source>
        <dbReference type="EMBL" id="CAL6023992.1"/>
    </source>
</evidence>
<dbReference type="GO" id="GO:0005634">
    <property type="term" value="C:nucleus"/>
    <property type="evidence" value="ECO:0007669"/>
    <property type="project" value="TreeGrafter"/>
</dbReference>
<organism evidence="2">
    <name type="scientific">Hexamita inflata</name>
    <dbReference type="NCBI Taxonomy" id="28002"/>
    <lineage>
        <taxon>Eukaryota</taxon>
        <taxon>Metamonada</taxon>
        <taxon>Diplomonadida</taxon>
        <taxon>Hexamitidae</taxon>
        <taxon>Hexamitinae</taxon>
        <taxon>Hexamita</taxon>
    </lineage>
</organism>
<reference evidence="2" key="1">
    <citation type="submission" date="2023-06" db="EMBL/GenBank/DDBJ databases">
        <authorList>
            <person name="Kurt Z."/>
        </authorList>
    </citation>
    <scope>NUCLEOTIDE SEQUENCE</scope>
</reference>
<accession>A0AA86QAZ6</accession>
<dbReference type="PANTHER" id="PTHR31913:SF0">
    <property type="entry name" value="VACUOLAR IMPORT AND DEGRADATION PROTEIN 27"/>
    <property type="match status" value="1"/>
</dbReference>